<sequence length="110" mass="11892">MPATTPDVVVVTTTHETEDKARALAAAVVRARLAACAQIHPVRSLYWWDGEVQDGPEWRVDLKTRADLADRLTAFIGAHHDYDTPEVVVVPVTAGSPAYLDWVAAETAAG</sequence>
<dbReference type="PANTHER" id="PTHR23419">
    <property type="entry name" value="DIVALENT CATION TOLERANCE CUTA-RELATED"/>
    <property type="match status" value="1"/>
</dbReference>
<dbReference type="InterPro" id="IPR015867">
    <property type="entry name" value="N-reg_PII/ATP_PRibTrfase_C"/>
</dbReference>
<comment type="similarity">
    <text evidence="1">Belongs to the CutA family.</text>
</comment>
<keyword evidence="3" id="KW-1185">Reference proteome</keyword>
<dbReference type="EMBL" id="JBHSOD010000022">
    <property type="protein sequence ID" value="MFC5887023.1"/>
    <property type="molecule type" value="Genomic_DNA"/>
</dbReference>
<dbReference type="InterPro" id="IPR004323">
    <property type="entry name" value="Ion_tolerance_CutA"/>
</dbReference>
<accession>A0ABW1EZI2</accession>
<evidence type="ECO:0000313" key="3">
    <source>
        <dbReference type="Proteomes" id="UP001596067"/>
    </source>
</evidence>
<dbReference type="InterPro" id="IPR011322">
    <property type="entry name" value="N-reg_PII-like_a/b"/>
</dbReference>
<organism evidence="2 3">
    <name type="scientific">Kitasatospora aburaviensis</name>
    <dbReference type="NCBI Taxonomy" id="67265"/>
    <lineage>
        <taxon>Bacteria</taxon>
        <taxon>Bacillati</taxon>
        <taxon>Actinomycetota</taxon>
        <taxon>Actinomycetes</taxon>
        <taxon>Kitasatosporales</taxon>
        <taxon>Streptomycetaceae</taxon>
        <taxon>Kitasatospora</taxon>
    </lineage>
</organism>
<name>A0ABW1EZI2_9ACTN</name>
<protein>
    <submittedName>
        <fullName evidence="2">Divalent-cation tolerance protein CutA</fullName>
    </submittedName>
</protein>
<dbReference type="SUPFAM" id="SSF54913">
    <property type="entry name" value="GlnB-like"/>
    <property type="match status" value="1"/>
</dbReference>
<evidence type="ECO:0000256" key="1">
    <source>
        <dbReference type="ARBA" id="ARBA00010169"/>
    </source>
</evidence>
<comment type="caution">
    <text evidence="2">The sequence shown here is derived from an EMBL/GenBank/DDBJ whole genome shotgun (WGS) entry which is preliminary data.</text>
</comment>
<proteinExistence type="inferred from homology"/>
<evidence type="ECO:0000313" key="2">
    <source>
        <dbReference type="EMBL" id="MFC5887023.1"/>
    </source>
</evidence>
<reference evidence="3" key="1">
    <citation type="journal article" date="2019" name="Int. J. Syst. Evol. Microbiol.">
        <title>The Global Catalogue of Microorganisms (GCM) 10K type strain sequencing project: providing services to taxonomists for standard genome sequencing and annotation.</title>
        <authorList>
            <consortium name="The Broad Institute Genomics Platform"/>
            <consortium name="The Broad Institute Genome Sequencing Center for Infectious Disease"/>
            <person name="Wu L."/>
            <person name="Ma J."/>
        </authorList>
    </citation>
    <scope>NUCLEOTIDE SEQUENCE [LARGE SCALE GENOMIC DNA]</scope>
    <source>
        <strain evidence="3">CGMCC 4.1469</strain>
    </source>
</reference>
<dbReference type="Proteomes" id="UP001596067">
    <property type="component" value="Unassembled WGS sequence"/>
</dbReference>
<dbReference type="RefSeq" id="WP_313764934.1">
    <property type="nucleotide sequence ID" value="NZ_BAAAVH010000051.1"/>
</dbReference>
<gene>
    <name evidence="2" type="primary">cutA</name>
    <name evidence="2" type="ORF">ACFP0N_18800</name>
</gene>
<dbReference type="PANTHER" id="PTHR23419:SF8">
    <property type="entry name" value="FI09726P"/>
    <property type="match status" value="1"/>
</dbReference>
<dbReference type="Gene3D" id="3.30.70.120">
    <property type="match status" value="1"/>
</dbReference>
<dbReference type="Pfam" id="PF03091">
    <property type="entry name" value="CutA1"/>
    <property type="match status" value="1"/>
</dbReference>